<evidence type="ECO:0000313" key="1">
    <source>
        <dbReference type="EMBL" id="KAF8003028.1"/>
    </source>
</evidence>
<reference evidence="1" key="1">
    <citation type="submission" date="2020-10" db="EMBL/GenBank/DDBJ databases">
        <title>The Whole-Genome Sequence of Metschnikowia persimmonesis, a Novel Endophytic Yeast Species Isolated from Medicinal Plant Diospyros kaki Thumb.</title>
        <authorList>
            <person name="Rahmat E."/>
            <person name="Kang Y."/>
        </authorList>
    </citation>
    <scope>NUCLEOTIDE SEQUENCE</scope>
    <source>
        <strain evidence="1">KIOM G15050</strain>
    </source>
</reference>
<sequence>MKLFPVAYLTTLAFANITADPGVIYISKLADKPVCLNVRPLGNKLYAGGDKSIFRFKIEGTIQVIKSGMFLKVHENGRFSYDTKPHMGFFLKSNPGTTRPISYKNIDRFYLCGDDLIAIDSVCKGARPIALEYHELRRVPSDFIF</sequence>
<comment type="caution">
    <text evidence="1">The sequence shown here is derived from an EMBL/GenBank/DDBJ whole genome shotgun (WGS) entry which is preliminary data.</text>
</comment>
<gene>
    <name evidence="1" type="ORF">HF325_002273</name>
</gene>
<dbReference type="AlphaFoldDB" id="A0A8H7LCP7"/>
<accession>A0A8H7LCP7</accession>
<proteinExistence type="predicted"/>
<organism evidence="1 2">
    <name type="scientific">Metschnikowia pulcherrima</name>
    <dbReference type="NCBI Taxonomy" id="27326"/>
    <lineage>
        <taxon>Eukaryota</taxon>
        <taxon>Fungi</taxon>
        <taxon>Dikarya</taxon>
        <taxon>Ascomycota</taxon>
        <taxon>Saccharomycotina</taxon>
        <taxon>Pichiomycetes</taxon>
        <taxon>Metschnikowiaceae</taxon>
        <taxon>Metschnikowia</taxon>
    </lineage>
</organism>
<dbReference type="EMBL" id="JACBPP010000003">
    <property type="protein sequence ID" value="KAF8003028.1"/>
    <property type="molecule type" value="Genomic_DNA"/>
</dbReference>
<evidence type="ECO:0000313" key="2">
    <source>
        <dbReference type="Proteomes" id="UP000649328"/>
    </source>
</evidence>
<protein>
    <submittedName>
        <fullName evidence="1">Uncharacterized protein</fullName>
    </submittedName>
</protein>
<dbReference type="Proteomes" id="UP000649328">
    <property type="component" value="Unassembled WGS sequence"/>
</dbReference>
<keyword evidence="2" id="KW-1185">Reference proteome</keyword>
<name>A0A8H7LCP7_9ASCO</name>